<comment type="similarity">
    <text evidence="4">Belongs to the HAD-like hydrolase superfamily. CbbY/CbbZ/Gph/YieH family.</text>
</comment>
<keyword evidence="9" id="KW-1185">Reference proteome</keyword>
<dbReference type="RefSeq" id="WP_092313902.1">
    <property type="nucleotide sequence ID" value="NZ_FNTJ01000001.1"/>
</dbReference>
<keyword evidence="7" id="KW-0119">Carbohydrate metabolism</keyword>
<dbReference type="InterPro" id="IPR041492">
    <property type="entry name" value="HAD_2"/>
</dbReference>
<dbReference type="PANTHER" id="PTHR43434">
    <property type="entry name" value="PHOSPHOGLYCOLATE PHOSPHATASE"/>
    <property type="match status" value="1"/>
</dbReference>
<dbReference type="Gene3D" id="3.40.50.1000">
    <property type="entry name" value="HAD superfamily/HAD-like"/>
    <property type="match status" value="1"/>
</dbReference>
<evidence type="ECO:0000256" key="5">
    <source>
        <dbReference type="ARBA" id="ARBA00013078"/>
    </source>
</evidence>
<evidence type="ECO:0000313" key="9">
    <source>
        <dbReference type="Proteomes" id="UP000198982"/>
    </source>
</evidence>
<name>A0A1H4MSH6_9PSED</name>
<proteinExistence type="inferred from homology"/>
<accession>A0A1H4MSH6</accession>
<evidence type="ECO:0000256" key="6">
    <source>
        <dbReference type="ARBA" id="ARBA00022723"/>
    </source>
</evidence>
<dbReference type="Gene3D" id="1.10.150.240">
    <property type="entry name" value="Putative phosphatase, domain 2"/>
    <property type="match status" value="1"/>
</dbReference>
<dbReference type="InterPro" id="IPR023198">
    <property type="entry name" value="PGP-like_dom2"/>
</dbReference>
<evidence type="ECO:0000313" key="8">
    <source>
        <dbReference type="EMBL" id="SEB85475.1"/>
    </source>
</evidence>
<protein>
    <recommendedName>
        <fullName evidence="5">phosphoglycolate phosphatase</fullName>
        <ecNumber evidence="5">3.1.3.18</ecNumber>
    </recommendedName>
</protein>
<organism evidence="8 9">
    <name type="scientific">Pseudomonas saponiphila</name>
    <dbReference type="NCBI Taxonomy" id="556534"/>
    <lineage>
        <taxon>Bacteria</taxon>
        <taxon>Pseudomonadati</taxon>
        <taxon>Pseudomonadota</taxon>
        <taxon>Gammaproteobacteria</taxon>
        <taxon>Pseudomonadales</taxon>
        <taxon>Pseudomonadaceae</taxon>
        <taxon>Pseudomonas</taxon>
    </lineage>
</organism>
<dbReference type="GO" id="GO:0006281">
    <property type="term" value="P:DNA repair"/>
    <property type="evidence" value="ECO:0007669"/>
    <property type="project" value="TreeGrafter"/>
</dbReference>
<dbReference type="PRINTS" id="PR00413">
    <property type="entry name" value="HADHALOGNASE"/>
</dbReference>
<evidence type="ECO:0000256" key="3">
    <source>
        <dbReference type="ARBA" id="ARBA00004818"/>
    </source>
</evidence>
<comment type="catalytic activity">
    <reaction evidence="1">
        <text>2-phosphoglycolate + H2O = glycolate + phosphate</text>
        <dbReference type="Rhea" id="RHEA:14369"/>
        <dbReference type="ChEBI" id="CHEBI:15377"/>
        <dbReference type="ChEBI" id="CHEBI:29805"/>
        <dbReference type="ChEBI" id="CHEBI:43474"/>
        <dbReference type="ChEBI" id="CHEBI:58033"/>
        <dbReference type="EC" id="3.1.3.18"/>
    </reaction>
</comment>
<dbReference type="NCBIfam" id="TIGR01549">
    <property type="entry name" value="HAD-SF-IA-v1"/>
    <property type="match status" value="1"/>
</dbReference>
<dbReference type="NCBIfam" id="TIGR01509">
    <property type="entry name" value="HAD-SF-IA-v3"/>
    <property type="match status" value="1"/>
</dbReference>
<reference evidence="9" key="1">
    <citation type="submission" date="2016-10" db="EMBL/GenBank/DDBJ databases">
        <authorList>
            <person name="Varghese N."/>
            <person name="Submissions S."/>
        </authorList>
    </citation>
    <scope>NUCLEOTIDE SEQUENCE [LARGE SCALE GENOMIC DNA]</scope>
    <source>
        <strain evidence="9">DSM 9751</strain>
    </source>
</reference>
<dbReference type="GO" id="GO:0008967">
    <property type="term" value="F:phosphoglycolate phosphatase activity"/>
    <property type="evidence" value="ECO:0007669"/>
    <property type="project" value="UniProtKB-EC"/>
</dbReference>
<sequence>MSESAINAVIFDLDGTLIDSKQVIREAYHAAHAQVLGADVEPPPFSEYCKHLGRSFVQIMKIMGLPPQMHPVFMQESNARMQKIRVFDGVRPLLAGLRDRGIPMAIATGKDHQRTVAILDHLGLLQYFARIVGSDDVANPKPAPDMARIIVEHLQVPAAGCLFIGDALADLQCGEAAGMQTALALWDHPAEDIRRYPCTYRLTDPRQILALLEVASHADVTPA</sequence>
<dbReference type="InterPro" id="IPR023214">
    <property type="entry name" value="HAD_sf"/>
</dbReference>
<dbReference type="SUPFAM" id="SSF56784">
    <property type="entry name" value="HAD-like"/>
    <property type="match status" value="1"/>
</dbReference>
<dbReference type="EMBL" id="FNTJ01000001">
    <property type="protein sequence ID" value="SEB85475.1"/>
    <property type="molecule type" value="Genomic_DNA"/>
</dbReference>
<dbReference type="Proteomes" id="UP000198982">
    <property type="component" value="Unassembled WGS sequence"/>
</dbReference>
<dbReference type="PANTHER" id="PTHR43434:SF1">
    <property type="entry name" value="PHOSPHOGLYCOLATE PHOSPHATASE"/>
    <property type="match status" value="1"/>
</dbReference>
<evidence type="ECO:0000256" key="7">
    <source>
        <dbReference type="ARBA" id="ARBA00023277"/>
    </source>
</evidence>
<dbReference type="InterPro" id="IPR006439">
    <property type="entry name" value="HAD-SF_hydro_IA"/>
</dbReference>
<dbReference type="SFLD" id="SFLDG01135">
    <property type="entry name" value="C1.5.6:_HAD__Beta-PGM__Phospha"/>
    <property type="match status" value="1"/>
</dbReference>
<dbReference type="AlphaFoldDB" id="A0A1H4MSH6"/>
<evidence type="ECO:0000256" key="4">
    <source>
        <dbReference type="ARBA" id="ARBA00006171"/>
    </source>
</evidence>
<evidence type="ECO:0000256" key="2">
    <source>
        <dbReference type="ARBA" id="ARBA00001946"/>
    </source>
</evidence>
<comment type="pathway">
    <text evidence="3">Organic acid metabolism; glycolate biosynthesis; glycolate from 2-phosphoglycolate: step 1/1.</text>
</comment>
<comment type="cofactor">
    <cofactor evidence="2">
        <name>Mg(2+)</name>
        <dbReference type="ChEBI" id="CHEBI:18420"/>
    </cofactor>
</comment>
<dbReference type="InterPro" id="IPR036412">
    <property type="entry name" value="HAD-like_sf"/>
</dbReference>
<gene>
    <name evidence="8" type="ORF">SAMN05216178_2511</name>
</gene>
<dbReference type="GO" id="GO:0046872">
    <property type="term" value="F:metal ion binding"/>
    <property type="evidence" value="ECO:0007669"/>
    <property type="project" value="UniProtKB-KW"/>
</dbReference>
<keyword evidence="6" id="KW-0479">Metal-binding</keyword>
<dbReference type="Pfam" id="PF13419">
    <property type="entry name" value="HAD_2"/>
    <property type="match status" value="1"/>
</dbReference>
<dbReference type="SFLD" id="SFLDS00003">
    <property type="entry name" value="Haloacid_Dehalogenase"/>
    <property type="match status" value="1"/>
</dbReference>
<dbReference type="EC" id="3.1.3.18" evidence="5"/>
<dbReference type="SFLD" id="SFLDG01129">
    <property type="entry name" value="C1.5:_HAD__Beta-PGM__Phosphata"/>
    <property type="match status" value="1"/>
</dbReference>
<evidence type="ECO:0000256" key="1">
    <source>
        <dbReference type="ARBA" id="ARBA00000830"/>
    </source>
</evidence>
<dbReference type="InterPro" id="IPR050155">
    <property type="entry name" value="HAD-like_hydrolase_sf"/>
</dbReference>